<dbReference type="EMBL" id="JABFUD020000003">
    <property type="protein sequence ID" value="KAI5082050.1"/>
    <property type="molecule type" value="Genomic_DNA"/>
</dbReference>
<name>A0A9D4V8X7_ADICA</name>
<evidence type="ECO:0000313" key="5">
    <source>
        <dbReference type="EMBL" id="KAI5082050.1"/>
    </source>
</evidence>
<dbReference type="AlphaFoldDB" id="A0A9D4V8X7"/>
<keyword evidence="3" id="KW-0175">Coiled coil</keyword>
<feature type="domain" description="BHLH" evidence="4">
    <location>
        <begin position="255"/>
        <end position="304"/>
    </location>
</feature>
<keyword evidence="6" id="KW-1185">Reference proteome</keyword>
<dbReference type="SUPFAM" id="SSF47459">
    <property type="entry name" value="HLH, helix-loop-helix DNA-binding domain"/>
    <property type="match status" value="1"/>
</dbReference>
<feature type="coiled-coil region" evidence="3">
    <location>
        <begin position="294"/>
        <end position="321"/>
    </location>
</feature>
<dbReference type="Pfam" id="PF00010">
    <property type="entry name" value="HLH"/>
    <property type="match status" value="1"/>
</dbReference>
<dbReference type="SMART" id="SM00353">
    <property type="entry name" value="HLH"/>
    <property type="match status" value="1"/>
</dbReference>
<dbReference type="InterPro" id="IPR052610">
    <property type="entry name" value="bHLH_transcription_regulator"/>
</dbReference>
<comment type="caution">
    <text evidence="5">The sequence shown here is derived from an EMBL/GenBank/DDBJ whole genome shotgun (WGS) entry which is preliminary data.</text>
</comment>
<gene>
    <name evidence="5" type="ORF">GOP47_0001793</name>
</gene>
<dbReference type="Gene3D" id="4.10.280.10">
    <property type="entry name" value="Helix-loop-helix DNA-binding domain"/>
    <property type="match status" value="1"/>
</dbReference>
<dbReference type="Proteomes" id="UP000886520">
    <property type="component" value="Chromosome 2"/>
</dbReference>
<dbReference type="OrthoDB" id="690068at2759"/>
<dbReference type="PANTHER" id="PTHR45959:SF2">
    <property type="entry name" value="BHLH TRANSCRIPTION FACTOR"/>
    <property type="match status" value="1"/>
</dbReference>
<proteinExistence type="predicted"/>
<evidence type="ECO:0000256" key="2">
    <source>
        <dbReference type="ARBA" id="ARBA00023163"/>
    </source>
</evidence>
<dbReference type="InterPro" id="IPR036638">
    <property type="entry name" value="HLH_DNA-bd_sf"/>
</dbReference>
<keyword evidence="2" id="KW-0804">Transcription</keyword>
<evidence type="ECO:0000259" key="4">
    <source>
        <dbReference type="PROSITE" id="PS50888"/>
    </source>
</evidence>
<dbReference type="InterPro" id="IPR011598">
    <property type="entry name" value="bHLH_dom"/>
</dbReference>
<sequence length="397" mass="43721">MYRQPSSHMSRDAGISRSDGTPINWLLSHLELDLHELQYETSSMDGPSSSSSLNDDLSRLVASSNDLPRLVSSSNPITIAHELGASAGSSAACLSRPAVQLEGSAKELRVSYVVEPAQPLQGSSGISSFSPKVISSGNISFVQPGHFPQIEEVTLFGCAGRKKAGTSTTFETITPDEKIQVVEKLYLASTEDEGRLKEEKYAGKRKLSFQDRHKKEYRPPPLPQIEPAQHHMQLHNIIGSADTSDTITTYVSLLRKGKAHVLAERKRREKLNQRFVALSVVLPGLTKMDQASLLGDTIKYVKQLEERLKELEERKAQPLISAKNSYTTSIDHQSIEPGTAIEAWAFGNDVLILSVNVLPFSDSAVDLTFAAQIEQDSDRTANNIVEAFQSLFNQLQY</sequence>
<accession>A0A9D4V8X7</accession>
<dbReference type="PROSITE" id="PS50888">
    <property type="entry name" value="BHLH"/>
    <property type="match status" value="1"/>
</dbReference>
<evidence type="ECO:0000256" key="3">
    <source>
        <dbReference type="SAM" id="Coils"/>
    </source>
</evidence>
<reference evidence="5" key="1">
    <citation type="submission" date="2021-01" db="EMBL/GenBank/DDBJ databases">
        <title>Adiantum capillus-veneris genome.</title>
        <authorList>
            <person name="Fang Y."/>
            <person name="Liao Q."/>
        </authorList>
    </citation>
    <scope>NUCLEOTIDE SEQUENCE</scope>
    <source>
        <strain evidence="5">H3</strain>
        <tissue evidence="5">Leaf</tissue>
    </source>
</reference>
<keyword evidence="1" id="KW-0805">Transcription regulation</keyword>
<evidence type="ECO:0000313" key="6">
    <source>
        <dbReference type="Proteomes" id="UP000886520"/>
    </source>
</evidence>
<dbReference type="GO" id="GO:0046983">
    <property type="term" value="F:protein dimerization activity"/>
    <property type="evidence" value="ECO:0007669"/>
    <property type="project" value="InterPro"/>
</dbReference>
<dbReference type="PANTHER" id="PTHR45959">
    <property type="entry name" value="BHLH TRANSCRIPTION FACTOR"/>
    <property type="match status" value="1"/>
</dbReference>
<protein>
    <recommendedName>
        <fullName evidence="4">BHLH domain-containing protein</fullName>
    </recommendedName>
</protein>
<evidence type="ECO:0000256" key="1">
    <source>
        <dbReference type="ARBA" id="ARBA00023015"/>
    </source>
</evidence>
<organism evidence="5 6">
    <name type="scientific">Adiantum capillus-veneris</name>
    <name type="common">Maidenhair fern</name>
    <dbReference type="NCBI Taxonomy" id="13818"/>
    <lineage>
        <taxon>Eukaryota</taxon>
        <taxon>Viridiplantae</taxon>
        <taxon>Streptophyta</taxon>
        <taxon>Embryophyta</taxon>
        <taxon>Tracheophyta</taxon>
        <taxon>Polypodiopsida</taxon>
        <taxon>Polypodiidae</taxon>
        <taxon>Polypodiales</taxon>
        <taxon>Pteridineae</taxon>
        <taxon>Pteridaceae</taxon>
        <taxon>Vittarioideae</taxon>
        <taxon>Adiantum</taxon>
    </lineage>
</organism>